<proteinExistence type="evidence at transcript level"/>
<reference evidence="1" key="1">
    <citation type="journal article" date="2013" name="Mar. Biotechnol.">
        <title>Identification of relevant cancer related-genes in the flat oyster Ostrea edulis affected by disseminated neoplasia.</title>
        <authorList>
            <person name="Martin-Gomez L."/>
            <person name="Villalba A."/>
            <person name="Carballal M.J."/>
            <person name="Abollo E."/>
        </authorList>
    </citation>
    <scope>NUCLEOTIDE SEQUENCE</scope>
    <source>
        <strain evidence="1">M13F.NEO.187</strain>
    </source>
</reference>
<dbReference type="AlphaFoldDB" id="J9Q4I2"/>
<evidence type="ECO:0000313" key="1">
    <source>
        <dbReference type="EMBL" id="AFJ91735.1"/>
    </source>
</evidence>
<organism evidence="1">
    <name type="scientific">Ostrea edulis</name>
    <name type="common">Native oyster</name>
    <name type="synonym">European flat oyster</name>
    <dbReference type="NCBI Taxonomy" id="37623"/>
    <lineage>
        <taxon>Eukaryota</taxon>
        <taxon>Metazoa</taxon>
        <taxon>Spiralia</taxon>
        <taxon>Lophotrochozoa</taxon>
        <taxon>Mollusca</taxon>
        <taxon>Bivalvia</taxon>
        <taxon>Autobranchia</taxon>
        <taxon>Pteriomorphia</taxon>
        <taxon>Ostreida</taxon>
        <taxon>Ostreoidea</taxon>
        <taxon>Ostreidae</taxon>
        <taxon>Ostrea</taxon>
    </lineage>
</organism>
<accession>J9Q4I2</accession>
<feature type="non-terminal residue" evidence="1">
    <location>
        <position position="1"/>
    </location>
</feature>
<protein>
    <submittedName>
        <fullName evidence="1">Uncharacterized protein</fullName>
    </submittedName>
</protein>
<dbReference type="EMBL" id="JN091793">
    <property type="protein sequence ID" value="AFJ91735.1"/>
    <property type="molecule type" value="mRNA"/>
</dbReference>
<feature type="non-terminal residue" evidence="1">
    <location>
        <position position="151"/>
    </location>
</feature>
<sequence>FHCYFTKYLHCSTLCSLTRIDINTFNTVHVNYYMYKHYHVQHCALDYYIHYHVQHCAHYLVYTLTRSTLCTLACIYINMFNTVHVDYYKLYHVQHCARYLVYTLTRSTLCTLACIYINMFNTGHVGLYTHYHVQHCAHYSSVHFNTFNTAH</sequence>
<name>J9Q4I2_OSTED</name>